<evidence type="ECO:0000256" key="2">
    <source>
        <dbReference type="ARBA" id="ARBA00023004"/>
    </source>
</evidence>
<sequence length="406" mass="45881">MQLKEILCNKQQIINLASKETCTGCAACVNSCTHQVISLKQDDDGFLFPFIDTNRCIKCGVCVRVCPILSPSKNDNLPTPRAFALWSVPDRTVSSSGGAFSAFARKILDNGGIVFGAAFDEKLRCHHIKVDKLEELPPLRGSKYVQSELDGVFLEVKDCLKNGQQVLFTGTPCQIAGLYAYLHKDYDNLLTLDLACHGTPSNAVFQSYLSKLRTLKKCKISSFEFRRRNGWGYAPAISDRGKLIPIFDIENLYMCAFEKAALFRQSCYICPFAKLPRVGDCSIADFWGIGRHGKPFKHNVLRGVSLVLVNNARGMDAIMKLENVFREERTLEESLVENLNIIHPSPLHPQRNEIIQSFLNPHKSLKDISKEYHLLDNSLKGRIKKYASKYHLFDFAKIVYDKYRTL</sequence>
<feature type="domain" description="4Fe-4S ferredoxin-type" evidence="4">
    <location>
        <begin position="47"/>
        <end position="76"/>
    </location>
</feature>
<feature type="domain" description="4Fe-4S ferredoxin-type" evidence="4">
    <location>
        <begin position="10"/>
        <end position="42"/>
    </location>
</feature>
<dbReference type="PANTHER" id="PTHR43193:SF2">
    <property type="entry name" value="POLYFERREDOXIN PROTEIN FWDF"/>
    <property type="match status" value="1"/>
</dbReference>
<dbReference type="AlphaFoldDB" id="A0A4S2FVI9"/>
<evidence type="ECO:0000313" key="5">
    <source>
        <dbReference type="EMBL" id="TGY73375.1"/>
    </source>
</evidence>
<evidence type="ECO:0000256" key="1">
    <source>
        <dbReference type="ARBA" id="ARBA00022723"/>
    </source>
</evidence>
<name>A0A4S2FVI9_9BACT</name>
<dbReference type="InterPro" id="IPR017896">
    <property type="entry name" value="4Fe4S_Fe-S-bd"/>
</dbReference>
<dbReference type="InterPro" id="IPR007525">
    <property type="entry name" value="FrhB_FdhB_C"/>
</dbReference>
<organism evidence="5 6">
    <name type="scientific">Phocaeicola sartorii</name>
    <dbReference type="NCBI Taxonomy" id="671267"/>
    <lineage>
        <taxon>Bacteria</taxon>
        <taxon>Pseudomonadati</taxon>
        <taxon>Bacteroidota</taxon>
        <taxon>Bacteroidia</taxon>
        <taxon>Bacteroidales</taxon>
        <taxon>Bacteroidaceae</taxon>
        <taxon>Phocaeicola</taxon>
    </lineage>
</organism>
<dbReference type="Proteomes" id="UP000310760">
    <property type="component" value="Unassembled WGS sequence"/>
</dbReference>
<dbReference type="PROSITE" id="PS51379">
    <property type="entry name" value="4FE4S_FER_2"/>
    <property type="match status" value="2"/>
</dbReference>
<dbReference type="PANTHER" id="PTHR43193">
    <property type="match status" value="1"/>
</dbReference>
<dbReference type="GO" id="GO:0046872">
    <property type="term" value="F:metal ion binding"/>
    <property type="evidence" value="ECO:0007669"/>
    <property type="project" value="UniProtKB-KW"/>
</dbReference>
<dbReference type="Pfam" id="PF04432">
    <property type="entry name" value="FrhB_FdhB_C"/>
    <property type="match status" value="1"/>
</dbReference>
<gene>
    <name evidence="5" type="ORF">E5339_00070</name>
</gene>
<evidence type="ECO:0000313" key="6">
    <source>
        <dbReference type="Proteomes" id="UP000310760"/>
    </source>
</evidence>
<reference evidence="5 6" key="1">
    <citation type="submission" date="2019-04" db="EMBL/GenBank/DDBJ databases">
        <title>Microbes associate with the intestines of laboratory mice.</title>
        <authorList>
            <person name="Navarre W."/>
            <person name="Wong E."/>
            <person name="Huang K."/>
            <person name="Tropini C."/>
            <person name="Ng K."/>
            <person name="Yu B."/>
        </authorList>
    </citation>
    <scope>NUCLEOTIDE SEQUENCE [LARGE SCALE GENOMIC DNA]</scope>
    <source>
        <strain evidence="5 6">NM22_B1</strain>
    </source>
</reference>
<dbReference type="PROSITE" id="PS00198">
    <property type="entry name" value="4FE4S_FER_1"/>
    <property type="match status" value="1"/>
</dbReference>
<protein>
    <submittedName>
        <fullName evidence="5">4Fe-4S dicluster domain-containing protein</fullName>
    </submittedName>
</protein>
<proteinExistence type="predicted"/>
<dbReference type="Pfam" id="PF12838">
    <property type="entry name" value="Fer4_7"/>
    <property type="match status" value="1"/>
</dbReference>
<keyword evidence="2" id="KW-0408">Iron</keyword>
<dbReference type="InterPro" id="IPR017900">
    <property type="entry name" value="4Fe4S_Fe_S_CS"/>
</dbReference>
<dbReference type="InterPro" id="IPR052977">
    <property type="entry name" value="Polyferredoxin-like_ET"/>
</dbReference>
<evidence type="ECO:0000259" key="4">
    <source>
        <dbReference type="PROSITE" id="PS51379"/>
    </source>
</evidence>
<dbReference type="EMBL" id="SRYJ01000001">
    <property type="protein sequence ID" value="TGY73375.1"/>
    <property type="molecule type" value="Genomic_DNA"/>
</dbReference>
<dbReference type="SUPFAM" id="SSF54862">
    <property type="entry name" value="4Fe-4S ferredoxins"/>
    <property type="match status" value="1"/>
</dbReference>
<dbReference type="Gene3D" id="3.30.70.20">
    <property type="match status" value="1"/>
</dbReference>
<dbReference type="RefSeq" id="WP_135950202.1">
    <property type="nucleotide sequence ID" value="NZ_CAXHRC010000004.1"/>
</dbReference>
<evidence type="ECO:0000256" key="3">
    <source>
        <dbReference type="ARBA" id="ARBA00023014"/>
    </source>
</evidence>
<comment type="caution">
    <text evidence="5">The sequence shown here is derived from an EMBL/GenBank/DDBJ whole genome shotgun (WGS) entry which is preliminary data.</text>
</comment>
<keyword evidence="3" id="KW-0411">Iron-sulfur</keyword>
<keyword evidence="1" id="KW-0479">Metal-binding</keyword>
<accession>A0A4S2FVI9</accession>
<dbReference type="GO" id="GO:0051536">
    <property type="term" value="F:iron-sulfur cluster binding"/>
    <property type="evidence" value="ECO:0007669"/>
    <property type="project" value="UniProtKB-KW"/>
</dbReference>